<feature type="transmembrane region" description="Helical" evidence="1">
    <location>
        <begin position="52"/>
        <end position="74"/>
    </location>
</feature>
<organism evidence="2 3">
    <name type="scientific">Gallaecimonas pentaromativorans</name>
    <dbReference type="NCBI Taxonomy" id="584787"/>
    <lineage>
        <taxon>Bacteria</taxon>
        <taxon>Pseudomonadati</taxon>
        <taxon>Pseudomonadota</taxon>
        <taxon>Gammaproteobacteria</taxon>
        <taxon>Enterobacterales</taxon>
        <taxon>Gallaecimonadaceae</taxon>
        <taxon>Gallaecimonas</taxon>
    </lineage>
</organism>
<accession>A0A3N1PJK9</accession>
<feature type="transmembrane region" description="Helical" evidence="1">
    <location>
        <begin position="12"/>
        <end position="31"/>
    </location>
</feature>
<dbReference type="OrthoDB" id="9154490at2"/>
<dbReference type="STRING" id="584787.GCA_001247655_00003"/>
<gene>
    <name evidence="2" type="ORF">EDC28_103421</name>
</gene>
<proteinExistence type="predicted"/>
<dbReference type="Proteomes" id="UP000268033">
    <property type="component" value="Unassembled WGS sequence"/>
</dbReference>
<evidence type="ECO:0000313" key="3">
    <source>
        <dbReference type="Proteomes" id="UP000268033"/>
    </source>
</evidence>
<evidence type="ECO:0000256" key="1">
    <source>
        <dbReference type="SAM" id="Phobius"/>
    </source>
</evidence>
<evidence type="ECO:0000313" key="2">
    <source>
        <dbReference type="EMBL" id="ROQ28825.1"/>
    </source>
</evidence>
<keyword evidence="1" id="KW-0812">Transmembrane</keyword>
<dbReference type="AlphaFoldDB" id="A0A3N1PJK9"/>
<sequence>MTDLLPSGALLALWQCLVVAVAASSIAITVTQTELFRPWREWTAAKNHMIGYLFKCFYCFSHWVVFAGIAIYRPVLIASGALWVDWIVSAFFTLTLSAFVSGLFFKVFQAAMAKAMLEKDMRIKLGLE</sequence>
<dbReference type="RefSeq" id="WP_050657091.1">
    <property type="nucleotide sequence ID" value="NZ_JBLXEP010000013.1"/>
</dbReference>
<keyword evidence="1" id="KW-1133">Transmembrane helix</keyword>
<keyword evidence="1" id="KW-0472">Membrane</keyword>
<dbReference type="EMBL" id="RJUL01000003">
    <property type="protein sequence ID" value="ROQ28825.1"/>
    <property type="molecule type" value="Genomic_DNA"/>
</dbReference>
<comment type="caution">
    <text evidence="2">The sequence shown here is derived from an EMBL/GenBank/DDBJ whole genome shotgun (WGS) entry which is preliminary data.</text>
</comment>
<protein>
    <recommendedName>
        <fullName evidence="4">DUF1360 domain-containing protein</fullName>
    </recommendedName>
</protein>
<keyword evidence="3" id="KW-1185">Reference proteome</keyword>
<name>A0A3N1PJK9_9GAMM</name>
<reference evidence="2 3" key="1">
    <citation type="submission" date="2018-11" db="EMBL/GenBank/DDBJ databases">
        <title>Genomic Encyclopedia of Type Strains, Phase IV (KMG-IV): sequencing the most valuable type-strain genomes for metagenomic binning, comparative biology and taxonomic classification.</title>
        <authorList>
            <person name="Goeker M."/>
        </authorList>
    </citation>
    <scope>NUCLEOTIDE SEQUENCE [LARGE SCALE GENOMIC DNA]</scope>
    <source>
        <strain evidence="2 3">DSM 21945</strain>
    </source>
</reference>
<evidence type="ECO:0008006" key="4">
    <source>
        <dbReference type="Google" id="ProtNLM"/>
    </source>
</evidence>
<feature type="transmembrane region" description="Helical" evidence="1">
    <location>
        <begin position="86"/>
        <end position="108"/>
    </location>
</feature>